<feature type="region of interest" description="Disordered" evidence="2">
    <location>
        <begin position="532"/>
        <end position="596"/>
    </location>
</feature>
<reference evidence="3 4" key="1">
    <citation type="journal article" date="2023" name="Mol. Biol. Evol.">
        <title>Genomics of Secondarily Temperate Adaptation in the Only Non-Antarctic Icefish.</title>
        <authorList>
            <person name="Rivera-Colon A.G."/>
            <person name="Rayamajhi N."/>
            <person name="Minhas B.F."/>
            <person name="Madrigal G."/>
            <person name="Bilyk K.T."/>
            <person name="Yoon V."/>
            <person name="Hune M."/>
            <person name="Gregory S."/>
            <person name="Cheng C.H.C."/>
            <person name="Catchen J.M."/>
        </authorList>
    </citation>
    <scope>NUCLEOTIDE SEQUENCE [LARGE SCALE GENOMIC DNA]</scope>
    <source>
        <tissue evidence="3">White muscle</tissue>
    </source>
</reference>
<sequence length="954" mass="104628">MRSSSYVKAMGDEESGESDSSPKTSPQKVVRPDALVKAIIRPRELLDSHSSFRLDKINSDMRNYITNFAADLSQSYHLQATRDMHPSIALDPSANYNSPKFRSRNQSYMRAVSTLSQASCVSQVSQVSETEINGQFESVCESVFSEVESQAMEALDLPGCFRTRSHSYLRAIQAGYSQDDDCIPPMASSVASTIRATTDRNYVQEDSCLPDQDSVHEDLAEAAPLDHDDLGCPIRRDRLYKEDNMGAGAKPVSGPPVSPSLFRSHRSSAPERPSPKAIQASIKESASLAAAISMQWKEEVSAMRRELADLRRDLCVELRAFNSNFNTFTQHYNTWSPQGAHAGTGAAKEKKPQISKVSVGTQARSKVLVRQSTADAAVNCPEEKEEKKGARRLPKQLSMDPSILACPQSMYVESAIPLSLDPILSGSVRAAEPNVFELTALPSLANLETELPAHTIVTSSDVVIFEPVTTHGTVPIPPEADLESPQDSVLVTLQLINLGPAKESRSDTSIPNDTKWPDSVLIERDQIQLPYPVPVVTVSPPEERGYDSMSDSESPDPFSGEKPDPVYQDSAAVSLPYSGSDDPDPAVPAELESQPSDIPMVFPSDPIGQDPLLVCDASTLDLETVTELHLATDIIYPSIVVSEYPDKDSPASPTDSDTNPDPIITFPDYISDPPPEQMTSVSTFASTSVDTLPDTDPESQDSDWPPLPEPLDTTPIFHADLVHFDLVMLTSLDQDDLDSVFMDPEPEPFNLSVDYLYDTEDLDPIYQSDCPGSPLPTVDPAVDPTSSTESICLDPAMEYRLALMPRDDPPEVHGVLLPQVTVTISPPSSVSHDSSLEMDFGPSSPTPDDLTSDTDPSLPDLEDLPSVDLTHSEPDDMIAETMDCVAIFQDCGELVEEETPDTTESSSREEAFLWCRWQRRGQRRESMHRSASVELWSRRYDYNSAEITYVSLTL</sequence>
<feature type="compositionally biased region" description="Polar residues" evidence="2">
    <location>
        <begin position="677"/>
        <end position="690"/>
    </location>
</feature>
<evidence type="ECO:0000313" key="3">
    <source>
        <dbReference type="EMBL" id="KAK5916551.1"/>
    </source>
</evidence>
<evidence type="ECO:0008006" key="5">
    <source>
        <dbReference type="Google" id="ProtNLM"/>
    </source>
</evidence>
<evidence type="ECO:0000256" key="1">
    <source>
        <dbReference type="ARBA" id="ARBA00008839"/>
    </source>
</evidence>
<feature type="region of interest" description="Disordered" evidence="2">
    <location>
        <begin position="1"/>
        <end position="30"/>
    </location>
</feature>
<feature type="region of interest" description="Disordered" evidence="2">
    <location>
        <begin position="826"/>
        <end position="872"/>
    </location>
</feature>
<name>A0AAN8HI31_CHAGU</name>
<comment type="similarity">
    <text evidence="1">Belongs to the SAPAP family.</text>
</comment>
<dbReference type="GO" id="GO:0023052">
    <property type="term" value="P:signaling"/>
    <property type="evidence" value="ECO:0007669"/>
    <property type="project" value="InterPro"/>
</dbReference>
<gene>
    <name evidence="3" type="ORF">CgunFtcFv8_011524</name>
</gene>
<dbReference type="GO" id="GO:0098978">
    <property type="term" value="C:glutamatergic synapse"/>
    <property type="evidence" value="ECO:0007669"/>
    <property type="project" value="TreeGrafter"/>
</dbReference>
<keyword evidence="4" id="KW-1185">Reference proteome</keyword>
<comment type="caution">
    <text evidence="3">The sequence shown here is derived from an EMBL/GenBank/DDBJ whole genome shotgun (WGS) entry which is preliminary data.</text>
</comment>
<dbReference type="EMBL" id="JAURVH010001526">
    <property type="protein sequence ID" value="KAK5916551.1"/>
    <property type="molecule type" value="Genomic_DNA"/>
</dbReference>
<evidence type="ECO:0000313" key="4">
    <source>
        <dbReference type="Proteomes" id="UP001331515"/>
    </source>
</evidence>
<dbReference type="Proteomes" id="UP001331515">
    <property type="component" value="Unassembled WGS sequence"/>
</dbReference>
<feature type="region of interest" description="Disordered" evidence="2">
    <location>
        <begin position="645"/>
        <end position="706"/>
    </location>
</feature>
<proteinExistence type="inferred from homology"/>
<evidence type="ECO:0000256" key="2">
    <source>
        <dbReference type="SAM" id="MobiDB-lite"/>
    </source>
</evidence>
<accession>A0AAN8HI31</accession>
<dbReference type="GO" id="GO:0099572">
    <property type="term" value="C:postsynaptic specialization"/>
    <property type="evidence" value="ECO:0007669"/>
    <property type="project" value="TreeGrafter"/>
</dbReference>
<dbReference type="PANTHER" id="PTHR12353:SF3">
    <property type="entry name" value="DISKS LARGE-ASSOCIATED PROTEIN 2"/>
    <property type="match status" value="1"/>
</dbReference>
<protein>
    <recommendedName>
        <fullName evidence="5">Disks large-associated protein 2</fullName>
    </recommendedName>
</protein>
<dbReference type="PANTHER" id="PTHR12353">
    <property type="entry name" value="DISKS LARGE-ASSOCIATED PROTEIN DAP SAP90/PSD-95-ASSOCIATED PROTEIN"/>
    <property type="match status" value="1"/>
</dbReference>
<dbReference type="InterPro" id="IPR005026">
    <property type="entry name" value="SAPAP"/>
</dbReference>
<feature type="region of interest" description="Disordered" evidence="2">
    <location>
        <begin position="245"/>
        <end position="275"/>
    </location>
</feature>
<dbReference type="GO" id="GO:0060090">
    <property type="term" value="F:molecular adaptor activity"/>
    <property type="evidence" value="ECO:0007669"/>
    <property type="project" value="TreeGrafter"/>
</dbReference>
<dbReference type="AlphaFoldDB" id="A0AAN8HI31"/>
<organism evidence="3 4">
    <name type="scientific">Champsocephalus gunnari</name>
    <name type="common">Mackerel icefish</name>
    <dbReference type="NCBI Taxonomy" id="52237"/>
    <lineage>
        <taxon>Eukaryota</taxon>
        <taxon>Metazoa</taxon>
        <taxon>Chordata</taxon>
        <taxon>Craniata</taxon>
        <taxon>Vertebrata</taxon>
        <taxon>Euteleostomi</taxon>
        <taxon>Actinopterygii</taxon>
        <taxon>Neopterygii</taxon>
        <taxon>Teleostei</taxon>
        <taxon>Neoteleostei</taxon>
        <taxon>Acanthomorphata</taxon>
        <taxon>Eupercaria</taxon>
        <taxon>Perciformes</taxon>
        <taxon>Notothenioidei</taxon>
        <taxon>Channichthyidae</taxon>
        <taxon>Champsocephalus</taxon>
    </lineage>
</organism>
<feature type="compositionally biased region" description="Low complexity" evidence="2">
    <location>
        <begin position="842"/>
        <end position="859"/>
    </location>
</feature>